<dbReference type="Proteomes" id="UP000517916">
    <property type="component" value="Unassembled WGS sequence"/>
</dbReference>
<keyword evidence="2" id="KW-1185">Reference proteome</keyword>
<protein>
    <submittedName>
        <fullName evidence="1">Uncharacterized protein</fullName>
    </submittedName>
</protein>
<evidence type="ECO:0000313" key="1">
    <source>
        <dbReference type="EMBL" id="MBA8931812.1"/>
    </source>
</evidence>
<dbReference type="RefSeq" id="WP_182840492.1">
    <property type="nucleotide sequence ID" value="NZ_JACJID010000010.1"/>
</dbReference>
<dbReference type="EMBL" id="JACJID010000010">
    <property type="protein sequence ID" value="MBA8931812.1"/>
    <property type="molecule type" value="Genomic_DNA"/>
</dbReference>
<evidence type="ECO:0000313" key="2">
    <source>
        <dbReference type="Proteomes" id="UP000517916"/>
    </source>
</evidence>
<accession>A0ABR6BY42</accession>
<name>A0ABR6BY42_9PSEU</name>
<organism evidence="1 2">
    <name type="scientific">Kutzneria viridogrisea</name>
    <dbReference type="NCBI Taxonomy" id="47990"/>
    <lineage>
        <taxon>Bacteria</taxon>
        <taxon>Bacillati</taxon>
        <taxon>Actinomycetota</taxon>
        <taxon>Actinomycetes</taxon>
        <taxon>Pseudonocardiales</taxon>
        <taxon>Pseudonocardiaceae</taxon>
        <taxon>Kutzneria</taxon>
    </lineage>
</organism>
<proteinExistence type="predicted"/>
<reference evidence="1 2" key="1">
    <citation type="submission" date="2020-08" db="EMBL/GenBank/DDBJ databases">
        <title>Genomic Encyclopedia of Archaeal and Bacterial Type Strains, Phase II (KMG-II): from individual species to whole genera.</title>
        <authorList>
            <person name="Goeker M."/>
        </authorList>
    </citation>
    <scope>NUCLEOTIDE SEQUENCE [LARGE SCALE GENOMIC DNA]</scope>
    <source>
        <strain evidence="1 2">DSM 43850</strain>
    </source>
</reference>
<gene>
    <name evidence="1" type="ORF">BC739_009071</name>
</gene>
<comment type="caution">
    <text evidence="1">The sequence shown here is derived from an EMBL/GenBank/DDBJ whole genome shotgun (WGS) entry which is preliminary data.</text>
</comment>
<sequence>MIEYDASVSVEHSTFFLTNWPSDPETHPGKLDLIANLPDDEIVFAGIGGLGFISVGSNHYAAVHVRIHPSVQAAESAGLKPVHSFITHSPELAVVTTMDFPSCVFPAPAQGRIFAEVSCTGRDRAHYLLHEARLDDVRNAEQWTVNLWPETTAY</sequence>